<reference evidence="6 7" key="1">
    <citation type="submission" date="2024-08" db="EMBL/GenBank/DDBJ databases">
        <authorList>
            <person name="Ishaq N."/>
        </authorList>
    </citation>
    <scope>NUCLEOTIDE SEQUENCE [LARGE SCALE GENOMIC DNA]</scope>
    <source>
        <strain evidence="6 7">DSM 18651</strain>
    </source>
</reference>
<evidence type="ECO:0000313" key="6">
    <source>
        <dbReference type="EMBL" id="MFA0812531.1"/>
    </source>
</evidence>
<keyword evidence="4" id="KW-0456">Lyase</keyword>
<organism evidence="6 7">
    <name type="scientific">Microbulbifer epialgicus</name>
    <dbReference type="NCBI Taxonomy" id="393907"/>
    <lineage>
        <taxon>Bacteria</taxon>
        <taxon>Pseudomonadati</taxon>
        <taxon>Pseudomonadota</taxon>
        <taxon>Gammaproteobacteria</taxon>
        <taxon>Cellvibrionales</taxon>
        <taxon>Microbulbiferaceae</taxon>
        <taxon>Microbulbifer</taxon>
    </lineage>
</organism>
<comment type="similarity">
    <text evidence="1">Belongs to the Gfa family.</text>
</comment>
<comment type="caution">
    <text evidence="6">The sequence shown here is derived from an EMBL/GenBank/DDBJ whole genome shotgun (WGS) entry which is preliminary data.</text>
</comment>
<dbReference type="PROSITE" id="PS51891">
    <property type="entry name" value="CENP_V_GFA"/>
    <property type="match status" value="1"/>
</dbReference>
<sequence length="136" mass="14693">MSNLSGACLCGAVSYTCESEAIMAGHCQCTDCQKISGAGHIANIAVHKGSIRISGRLMFHEKRAESGNLVKRGFCPSCGCHIYAENSGMPQLEFLRAGSLHNLEQFSPSMVVYAGSGASWDYMDPKLPKFEKMPEL</sequence>
<accession>A0ABV4P2E9</accession>
<evidence type="ECO:0000259" key="5">
    <source>
        <dbReference type="PROSITE" id="PS51891"/>
    </source>
</evidence>
<name>A0ABV4P2E9_9GAMM</name>
<evidence type="ECO:0000313" key="7">
    <source>
        <dbReference type="Proteomes" id="UP001569428"/>
    </source>
</evidence>
<gene>
    <name evidence="6" type="ORF">ACCI49_16580</name>
</gene>
<dbReference type="Pfam" id="PF04828">
    <property type="entry name" value="GFA"/>
    <property type="match status" value="1"/>
</dbReference>
<keyword evidence="2" id="KW-0479">Metal-binding</keyword>
<dbReference type="PANTHER" id="PTHR33337">
    <property type="entry name" value="GFA DOMAIN-CONTAINING PROTEIN"/>
    <property type="match status" value="1"/>
</dbReference>
<dbReference type="Proteomes" id="UP001569428">
    <property type="component" value="Unassembled WGS sequence"/>
</dbReference>
<dbReference type="PANTHER" id="PTHR33337:SF40">
    <property type="entry name" value="CENP-V_GFA DOMAIN-CONTAINING PROTEIN-RELATED"/>
    <property type="match status" value="1"/>
</dbReference>
<protein>
    <submittedName>
        <fullName evidence="6">GFA family protein</fullName>
    </submittedName>
</protein>
<dbReference type="InterPro" id="IPR011057">
    <property type="entry name" value="Mss4-like_sf"/>
</dbReference>
<dbReference type="InterPro" id="IPR006913">
    <property type="entry name" value="CENP-V/GFA"/>
</dbReference>
<dbReference type="SUPFAM" id="SSF51316">
    <property type="entry name" value="Mss4-like"/>
    <property type="match status" value="1"/>
</dbReference>
<feature type="domain" description="CENP-V/GFA" evidence="5">
    <location>
        <begin position="4"/>
        <end position="121"/>
    </location>
</feature>
<keyword evidence="7" id="KW-1185">Reference proteome</keyword>
<dbReference type="Gene3D" id="3.90.1590.10">
    <property type="entry name" value="glutathione-dependent formaldehyde- activating enzyme (gfa)"/>
    <property type="match status" value="1"/>
</dbReference>
<keyword evidence="3" id="KW-0862">Zinc</keyword>
<evidence type="ECO:0000256" key="4">
    <source>
        <dbReference type="ARBA" id="ARBA00023239"/>
    </source>
</evidence>
<evidence type="ECO:0000256" key="3">
    <source>
        <dbReference type="ARBA" id="ARBA00022833"/>
    </source>
</evidence>
<evidence type="ECO:0000256" key="1">
    <source>
        <dbReference type="ARBA" id="ARBA00005495"/>
    </source>
</evidence>
<dbReference type="EMBL" id="JBGMEK010000044">
    <property type="protein sequence ID" value="MFA0812531.1"/>
    <property type="molecule type" value="Genomic_DNA"/>
</dbReference>
<dbReference type="RefSeq" id="WP_371840210.1">
    <property type="nucleotide sequence ID" value="NZ_JBGMEK010000044.1"/>
</dbReference>
<proteinExistence type="inferred from homology"/>
<evidence type="ECO:0000256" key="2">
    <source>
        <dbReference type="ARBA" id="ARBA00022723"/>
    </source>
</evidence>